<organism evidence="1 2">
    <name type="scientific">Thelonectria olida</name>
    <dbReference type="NCBI Taxonomy" id="1576542"/>
    <lineage>
        <taxon>Eukaryota</taxon>
        <taxon>Fungi</taxon>
        <taxon>Dikarya</taxon>
        <taxon>Ascomycota</taxon>
        <taxon>Pezizomycotina</taxon>
        <taxon>Sordariomycetes</taxon>
        <taxon>Hypocreomycetidae</taxon>
        <taxon>Hypocreales</taxon>
        <taxon>Nectriaceae</taxon>
        <taxon>Thelonectria</taxon>
    </lineage>
</organism>
<protein>
    <submittedName>
        <fullName evidence="1">Uncharacterized protein</fullName>
    </submittedName>
</protein>
<gene>
    <name evidence="1" type="ORF">B0T10DRAFT_462438</name>
</gene>
<accession>A0A9P9ALX8</accession>
<reference evidence="1 2" key="1">
    <citation type="journal article" date="2021" name="Nat. Commun.">
        <title>Genetic determinants of endophytism in the Arabidopsis root mycobiome.</title>
        <authorList>
            <person name="Mesny F."/>
            <person name="Miyauchi S."/>
            <person name="Thiergart T."/>
            <person name="Pickel B."/>
            <person name="Atanasova L."/>
            <person name="Karlsson M."/>
            <person name="Huettel B."/>
            <person name="Barry K.W."/>
            <person name="Haridas S."/>
            <person name="Chen C."/>
            <person name="Bauer D."/>
            <person name="Andreopoulos W."/>
            <person name="Pangilinan J."/>
            <person name="LaButti K."/>
            <person name="Riley R."/>
            <person name="Lipzen A."/>
            <person name="Clum A."/>
            <person name="Drula E."/>
            <person name="Henrissat B."/>
            <person name="Kohler A."/>
            <person name="Grigoriev I.V."/>
            <person name="Martin F.M."/>
            <person name="Hacquard S."/>
        </authorList>
    </citation>
    <scope>NUCLEOTIDE SEQUENCE [LARGE SCALE GENOMIC DNA]</scope>
    <source>
        <strain evidence="1 2">MPI-CAGE-CH-0241</strain>
    </source>
</reference>
<comment type="caution">
    <text evidence="1">The sequence shown here is derived from an EMBL/GenBank/DDBJ whole genome shotgun (WGS) entry which is preliminary data.</text>
</comment>
<name>A0A9P9ALX8_9HYPO</name>
<keyword evidence="2" id="KW-1185">Reference proteome</keyword>
<dbReference type="EMBL" id="JAGPYM010000018">
    <property type="protein sequence ID" value="KAH6885390.1"/>
    <property type="molecule type" value="Genomic_DNA"/>
</dbReference>
<proteinExistence type="predicted"/>
<dbReference type="Proteomes" id="UP000777438">
    <property type="component" value="Unassembled WGS sequence"/>
</dbReference>
<evidence type="ECO:0000313" key="1">
    <source>
        <dbReference type="EMBL" id="KAH6885390.1"/>
    </source>
</evidence>
<sequence length="224" mass="24888">MDSRPSRSSKPASGLDFGQSLLANLRRAKDQVFAWANVIEWNSFKPPRPRHACCHASVIRFSPVQRVHLDVHFQQGQAKIAIPNANFALVVFCLLIPFPPGVLGLSTRPDATNSMVYNQGPRSCLIPKQAAKTKEEIMELCTVCRRRSGCFCGLIADCAGGGSHKWAEDCGRWRSETRSTEGTSIKNTTLQHAMLVLFPKPFHEEESFELNHSSLDSHTTTTTH</sequence>
<dbReference type="AlphaFoldDB" id="A0A9P9ALX8"/>
<evidence type="ECO:0000313" key="2">
    <source>
        <dbReference type="Proteomes" id="UP000777438"/>
    </source>
</evidence>